<dbReference type="Proteomes" id="UP000185936">
    <property type="component" value="Unassembled WGS sequence"/>
</dbReference>
<sequence length="38" mass="4221">MTVSWDSLFDRAAAYDVSLEAIRTTTDEHSDSEDGDDV</sequence>
<dbReference type="STRING" id="308853.SAMN05421752_112149"/>
<evidence type="ECO:0000313" key="2">
    <source>
        <dbReference type="Proteomes" id="UP000185936"/>
    </source>
</evidence>
<accession>A0A1N7GJD1</accession>
<name>A0A1N7GJD1_9EURY</name>
<dbReference type="EMBL" id="FTNR01000012">
    <property type="protein sequence ID" value="SIS12701.1"/>
    <property type="molecule type" value="Genomic_DNA"/>
</dbReference>
<dbReference type="AlphaFoldDB" id="A0A1N7GJD1"/>
<evidence type="ECO:0000313" key="1">
    <source>
        <dbReference type="EMBL" id="SIS12701.1"/>
    </source>
</evidence>
<keyword evidence="2" id="KW-1185">Reference proteome</keyword>
<reference evidence="2" key="1">
    <citation type="submission" date="2017-01" db="EMBL/GenBank/DDBJ databases">
        <authorList>
            <person name="Varghese N."/>
            <person name="Submissions S."/>
        </authorList>
    </citation>
    <scope>NUCLEOTIDE SEQUENCE [LARGE SCALE GENOMIC DNA]</scope>
    <source>
        <strain evidence="2">type strain: HArc-</strain>
    </source>
</reference>
<proteinExistence type="predicted"/>
<organism evidence="1 2">
    <name type="scientific">Natronorubrum thiooxidans</name>
    <dbReference type="NCBI Taxonomy" id="308853"/>
    <lineage>
        <taxon>Archaea</taxon>
        <taxon>Methanobacteriati</taxon>
        <taxon>Methanobacteriota</taxon>
        <taxon>Stenosarchaea group</taxon>
        <taxon>Halobacteria</taxon>
        <taxon>Halobacteriales</taxon>
        <taxon>Natrialbaceae</taxon>
        <taxon>Natronorubrum</taxon>
    </lineage>
</organism>
<protein>
    <submittedName>
        <fullName evidence="1">Uncharacterized protein</fullName>
    </submittedName>
</protein>
<gene>
    <name evidence="1" type="ORF">SAMN05421752_112149</name>
</gene>